<evidence type="ECO:0000256" key="1">
    <source>
        <dbReference type="ARBA" id="ARBA00004477"/>
    </source>
</evidence>
<evidence type="ECO:0000256" key="7">
    <source>
        <dbReference type="ARBA" id="ARBA00022848"/>
    </source>
</evidence>
<evidence type="ECO:0000256" key="2">
    <source>
        <dbReference type="ARBA" id="ARBA00004524"/>
    </source>
</evidence>
<dbReference type="AlphaFoldDB" id="A0A2A2JTH7"/>
<evidence type="ECO:0000256" key="3">
    <source>
        <dbReference type="ARBA" id="ARBA00007742"/>
    </source>
</evidence>
<dbReference type="GO" id="GO:0005789">
    <property type="term" value="C:endoplasmic reticulum membrane"/>
    <property type="evidence" value="ECO:0007669"/>
    <property type="project" value="UniProtKB-SubCell"/>
</dbReference>
<feature type="domain" description="3-oxo-5-alpha-steroid 4-dehydrogenase C-terminal" evidence="14">
    <location>
        <begin position="1"/>
        <end position="114"/>
    </location>
</feature>
<dbReference type="Gene3D" id="1.20.120.1630">
    <property type="match status" value="1"/>
</dbReference>
<keyword evidence="5" id="KW-0221">Differentiation</keyword>
<evidence type="ECO:0000256" key="6">
    <source>
        <dbReference type="ARBA" id="ARBA00022824"/>
    </source>
</evidence>
<sequence length="114" mass="12624">MQGCYLAKYQPAISTMGILGYAGFVIGSALYFIGAKINRDSDETLINLRAKPSEDGEKYKIPHGGMFEYVSGANFFGEILEWIGFAIACQNWPSFAFAFFTCSNIGPRALQHHQ</sequence>
<keyword evidence="7" id="KW-0492">Microsome</keyword>
<evidence type="ECO:0000256" key="9">
    <source>
        <dbReference type="ARBA" id="ARBA00022989"/>
    </source>
</evidence>
<keyword evidence="16" id="KW-1185">Reference proteome</keyword>
<organism evidence="15 16">
    <name type="scientific">Diploscapter pachys</name>
    <dbReference type="NCBI Taxonomy" id="2018661"/>
    <lineage>
        <taxon>Eukaryota</taxon>
        <taxon>Metazoa</taxon>
        <taxon>Ecdysozoa</taxon>
        <taxon>Nematoda</taxon>
        <taxon>Chromadorea</taxon>
        <taxon>Rhabditida</taxon>
        <taxon>Rhabditina</taxon>
        <taxon>Rhabditomorpha</taxon>
        <taxon>Rhabditoidea</taxon>
        <taxon>Rhabditidae</taxon>
        <taxon>Diploscapter</taxon>
    </lineage>
</organism>
<protein>
    <recommendedName>
        <fullName evidence="14">3-oxo-5-alpha-steroid 4-dehydrogenase C-terminal domain-containing protein</fullName>
    </recommendedName>
</protein>
<evidence type="ECO:0000256" key="10">
    <source>
        <dbReference type="ARBA" id="ARBA00023002"/>
    </source>
</evidence>
<evidence type="ECO:0000256" key="11">
    <source>
        <dbReference type="ARBA" id="ARBA00023098"/>
    </source>
</evidence>
<keyword evidence="8" id="KW-0521">NADP</keyword>
<dbReference type="GO" id="GO:0003865">
    <property type="term" value="F:3-oxo-5-alpha-steroid 4-dehydrogenase activity"/>
    <property type="evidence" value="ECO:0007669"/>
    <property type="project" value="TreeGrafter"/>
</dbReference>
<keyword evidence="6" id="KW-0256">Endoplasmic reticulum</keyword>
<dbReference type="InterPro" id="IPR039357">
    <property type="entry name" value="SRD5A/TECR"/>
</dbReference>
<comment type="similarity">
    <text evidence="3">Belongs to the steroid 5-alpha reductase family.</text>
</comment>
<evidence type="ECO:0000313" key="16">
    <source>
        <dbReference type="Proteomes" id="UP000218231"/>
    </source>
</evidence>
<gene>
    <name evidence="15" type="ORF">WR25_10564</name>
</gene>
<dbReference type="PANTHER" id="PTHR10556:SF57">
    <property type="entry name" value="3-OXO-5-ALPHA-STEROID 4-DEHYDROGENASE 1"/>
    <property type="match status" value="1"/>
</dbReference>
<name>A0A2A2JTH7_9BILA</name>
<dbReference type="Proteomes" id="UP000218231">
    <property type="component" value="Unassembled WGS sequence"/>
</dbReference>
<dbReference type="PROSITE" id="PS50244">
    <property type="entry name" value="S5A_REDUCTASE"/>
    <property type="match status" value="1"/>
</dbReference>
<dbReference type="GO" id="GO:0006694">
    <property type="term" value="P:steroid biosynthetic process"/>
    <property type="evidence" value="ECO:0007669"/>
    <property type="project" value="TreeGrafter"/>
</dbReference>
<evidence type="ECO:0000256" key="13">
    <source>
        <dbReference type="SAM" id="Phobius"/>
    </source>
</evidence>
<keyword evidence="12 13" id="KW-0472">Membrane</keyword>
<evidence type="ECO:0000259" key="14">
    <source>
        <dbReference type="Pfam" id="PF02544"/>
    </source>
</evidence>
<evidence type="ECO:0000256" key="12">
    <source>
        <dbReference type="ARBA" id="ARBA00023136"/>
    </source>
</evidence>
<comment type="subcellular location">
    <subcellularLocation>
        <location evidence="1">Endoplasmic reticulum membrane</location>
        <topology evidence="1">Multi-pass membrane protein</topology>
    </subcellularLocation>
    <subcellularLocation>
        <location evidence="2">Microsome membrane</location>
    </subcellularLocation>
</comment>
<dbReference type="PANTHER" id="PTHR10556">
    <property type="entry name" value="3-OXO-5-ALPHA-STEROID 4-DEHYDROGENASE"/>
    <property type="match status" value="1"/>
</dbReference>
<dbReference type="InterPro" id="IPR001104">
    <property type="entry name" value="3-oxo-5_a-steroid_4-DH_C"/>
</dbReference>
<evidence type="ECO:0000256" key="8">
    <source>
        <dbReference type="ARBA" id="ARBA00022857"/>
    </source>
</evidence>
<keyword evidence="11" id="KW-0443">Lipid metabolism</keyword>
<evidence type="ECO:0000256" key="4">
    <source>
        <dbReference type="ARBA" id="ARBA00022692"/>
    </source>
</evidence>
<dbReference type="OrthoDB" id="5788137at2759"/>
<dbReference type="Pfam" id="PF02544">
    <property type="entry name" value="Steroid_dh"/>
    <property type="match status" value="1"/>
</dbReference>
<evidence type="ECO:0000313" key="15">
    <source>
        <dbReference type="EMBL" id="PAV64958.1"/>
    </source>
</evidence>
<keyword evidence="10" id="KW-0560">Oxidoreductase</keyword>
<accession>A0A2A2JTH7</accession>
<evidence type="ECO:0000256" key="5">
    <source>
        <dbReference type="ARBA" id="ARBA00022782"/>
    </source>
</evidence>
<feature type="transmembrane region" description="Helical" evidence="13">
    <location>
        <begin position="12"/>
        <end position="33"/>
    </location>
</feature>
<dbReference type="EMBL" id="LIAE01010233">
    <property type="protein sequence ID" value="PAV64958.1"/>
    <property type="molecule type" value="Genomic_DNA"/>
</dbReference>
<proteinExistence type="inferred from homology"/>
<dbReference type="GO" id="GO:0030154">
    <property type="term" value="P:cell differentiation"/>
    <property type="evidence" value="ECO:0007669"/>
    <property type="project" value="UniProtKB-KW"/>
</dbReference>
<reference evidence="15 16" key="1">
    <citation type="journal article" date="2017" name="Curr. Biol.">
        <title>Genome architecture and evolution of a unichromosomal asexual nematode.</title>
        <authorList>
            <person name="Fradin H."/>
            <person name="Zegar C."/>
            <person name="Gutwein M."/>
            <person name="Lucas J."/>
            <person name="Kovtun M."/>
            <person name="Corcoran D."/>
            <person name="Baugh L.R."/>
            <person name="Kiontke K."/>
            <person name="Gunsalus K."/>
            <person name="Fitch D.H."/>
            <person name="Piano F."/>
        </authorList>
    </citation>
    <scope>NUCLEOTIDE SEQUENCE [LARGE SCALE GENOMIC DNA]</scope>
    <source>
        <strain evidence="15">PF1309</strain>
    </source>
</reference>
<keyword evidence="4 13" id="KW-0812">Transmembrane</keyword>
<keyword evidence="9 13" id="KW-1133">Transmembrane helix</keyword>
<comment type="caution">
    <text evidence="15">The sequence shown here is derived from an EMBL/GenBank/DDBJ whole genome shotgun (WGS) entry which is preliminary data.</text>
</comment>
<dbReference type="STRING" id="2018661.A0A2A2JTH7"/>